<feature type="active site" description="Proton donor/acceptor" evidence="14">
    <location>
        <position position="393"/>
    </location>
</feature>
<dbReference type="PROSITE" id="PS00132">
    <property type="entry name" value="CARBOXYPEPT_ZN_1"/>
    <property type="match status" value="1"/>
</dbReference>
<feature type="domain" description="Peptidase M14" evidence="16">
    <location>
        <begin position="129"/>
        <end position="426"/>
    </location>
</feature>
<keyword evidence="11" id="KW-0482">Metalloprotease</keyword>
<dbReference type="PANTHER" id="PTHR11705">
    <property type="entry name" value="PROTEASE FAMILY M14 CARBOXYPEPTIDASE A,B"/>
    <property type="match status" value="1"/>
</dbReference>
<dbReference type="InterPro" id="IPR000834">
    <property type="entry name" value="Peptidase_M14"/>
</dbReference>
<comment type="function">
    <text evidence="13">Involved in the digestion of the blood meal.</text>
</comment>
<evidence type="ECO:0000256" key="14">
    <source>
        <dbReference type="PROSITE-ProRule" id="PRU01379"/>
    </source>
</evidence>
<evidence type="ECO:0000256" key="12">
    <source>
        <dbReference type="ARBA" id="ARBA00023157"/>
    </source>
</evidence>
<evidence type="ECO:0000256" key="2">
    <source>
        <dbReference type="ARBA" id="ARBA00004613"/>
    </source>
</evidence>
<keyword evidence="9" id="KW-0378">Hydrolase</keyword>
<evidence type="ECO:0000259" key="16">
    <source>
        <dbReference type="PROSITE" id="PS52035"/>
    </source>
</evidence>
<keyword evidence="18" id="KW-1185">Reference proteome</keyword>
<comment type="cofactor">
    <cofactor evidence="1">
        <name>Zn(2+)</name>
        <dbReference type="ChEBI" id="CHEBI:29105"/>
    </cofactor>
</comment>
<dbReference type="OrthoDB" id="3626597at2759"/>
<keyword evidence="10" id="KW-0862">Zinc</keyword>
<evidence type="ECO:0000256" key="13">
    <source>
        <dbReference type="ARBA" id="ARBA00057299"/>
    </source>
</evidence>
<evidence type="ECO:0000256" key="9">
    <source>
        <dbReference type="ARBA" id="ARBA00022801"/>
    </source>
</evidence>
<dbReference type="AlphaFoldDB" id="A0A1I8PBU5"/>
<keyword evidence="12" id="KW-1015">Disulfide bond</keyword>
<dbReference type="GO" id="GO:0005615">
    <property type="term" value="C:extracellular space"/>
    <property type="evidence" value="ECO:0007669"/>
    <property type="project" value="TreeGrafter"/>
</dbReference>
<dbReference type="PANTHER" id="PTHR11705:SF154">
    <property type="entry name" value="PEPTIDASE M14 CARBOXYPEPTIDASE A DOMAIN-CONTAINING PROTEIN"/>
    <property type="match status" value="1"/>
</dbReference>
<comment type="similarity">
    <text evidence="3 14">Belongs to the peptidase M14 family.</text>
</comment>
<dbReference type="SUPFAM" id="SSF53187">
    <property type="entry name" value="Zn-dependent exopeptidases"/>
    <property type="match status" value="1"/>
</dbReference>
<gene>
    <name evidence="17" type="primary">106093945</name>
</gene>
<dbReference type="Pfam" id="PF00246">
    <property type="entry name" value="Peptidase_M14"/>
    <property type="match status" value="1"/>
</dbReference>
<dbReference type="EnsemblMetazoa" id="SCAU006683-RA">
    <property type="protein sequence ID" value="SCAU006683-PA"/>
    <property type="gene ID" value="SCAU006683"/>
</dbReference>
<keyword evidence="5" id="KW-0121">Carboxypeptidase</keyword>
<name>A0A1I8PBU5_STOCA</name>
<feature type="signal peptide" evidence="15">
    <location>
        <begin position="1"/>
        <end position="23"/>
    </location>
</feature>
<dbReference type="SUPFAM" id="SSF54897">
    <property type="entry name" value="Protease propeptides/inhibitors"/>
    <property type="match status" value="1"/>
</dbReference>
<sequence>MRVLNVLFPIILMTSLKSKPVSPHKTPEYYRHYEGYKIIDVSIGSPEKYKQIRNHFAPEIEVIGKGSHDPMSLRILMAPQQDLEFFEYLRVENMPFKVVNENVAESIRREHAVQRLTRSPHENVIDFESYQRLDAINSYMEYLAREYAHQVNIVNLGKSYEGRALRAIHISGEHVNGALSKKPLIFIDAGMHAREWISHATALYILHQLVENSSSHRYELDMFDWLIWPVVNPDGYEYSHTRERFWRKSRQRNGGTTSCVGVDLNRNFDFHWSQVGSSDNPCDIDYHGPKAFSEPEAMAMRDLLFHINSTCQMYLTLHAYGNYLLYPWGYESSLPSNWRYHDAVARSGANAIKRSSGTSYTVGSSAKALYAASGASDDFAYGAANIPVALCMELPSGGNGFDPAPKEILPIVAESWLGIRAMAREIREHKKYCFSSGYPLNNG</sequence>
<evidence type="ECO:0000256" key="6">
    <source>
        <dbReference type="ARBA" id="ARBA00022670"/>
    </source>
</evidence>
<proteinExistence type="inferred from homology"/>
<evidence type="ECO:0000256" key="7">
    <source>
        <dbReference type="ARBA" id="ARBA00022723"/>
    </source>
</evidence>
<protein>
    <recommendedName>
        <fullName evidence="16">Peptidase M14 domain-containing protein</fullName>
    </recommendedName>
</protein>
<dbReference type="VEuPathDB" id="VectorBase:SCAU006683"/>
<keyword evidence="4" id="KW-0964">Secreted</keyword>
<accession>A0A1I8PBU5</accession>
<dbReference type="Gene3D" id="3.30.70.340">
    <property type="entry name" value="Metallocarboxypeptidase-like"/>
    <property type="match status" value="1"/>
</dbReference>
<dbReference type="GO" id="GO:0008270">
    <property type="term" value="F:zinc ion binding"/>
    <property type="evidence" value="ECO:0007669"/>
    <property type="project" value="InterPro"/>
</dbReference>
<evidence type="ECO:0000313" key="17">
    <source>
        <dbReference type="EnsemblMetazoa" id="SCAU006683-PA"/>
    </source>
</evidence>
<dbReference type="FunFam" id="3.40.630.10:FF:000040">
    <property type="entry name" value="zinc carboxypeptidase"/>
    <property type="match status" value="1"/>
</dbReference>
<dbReference type="SMART" id="SM00631">
    <property type="entry name" value="Zn_pept"/>
    <property type="match status" value="1"/>
</dbReference>
<evidence type="ECO:0000256" key="1">
    <source>
        <dbReference type="ARBA" id="ARBA00001947"/>
    </source>
</evidence>
<evidence type="ECO:0000256" key="11">
    <source>
        <dbReference type="ARBA" id="ARBA00023049"/>
    </source>
</evidence>
<organism evidence="17 18">
    <name type="scientific">Stomoxys calcitrans</name>
    <name type="common">Stable fly</name>
    <name type="synonym">Conops calcitrans</name>
    <dbReference type="NCBI Taxonomy" id="35570"/>
    <lineage>
        <taxon>Eukaryota</taxon>
        <taxon>Metazoa</taxon>
        <taxon>Ecdysozoa</taxon>
        <taxon>Arthropoda</taxon>
        <taxon>Hexapoda</taxon>
        <taxon>Insecta</taxon>
        <taxon>Pterygota</taxon>
        <taxon>Neoptera</taxon>
        <taxon>Endopterygota</taxon>
        <taxon>Diptera</taxon>
        <taxon>Brachycera</taxon>
        <taxon>Muscomorpha</taxon>
        <taxon>Muscoidea</taxon>
        <taxon>Muscidae</taxon>
        <taxon>Stomoxys</taxon>
    </lineage>
</organism>
<dbReference type="InterPro" id="IPR057246">
    <property type="entry name" value="CARBOXYPEPT_ZN_1"/>
</dbReference>
<feature type="chain" id="PRO_5009326345" description="Peptidase M14 domain-containing protein" evidence="15">
    <location>
        <begin position="24"/>
        <end position="443"/>
    </location>
</feature>
<dbReference type="CDD" id="cd03860">
    <property type="entry name" value="M14_CP_A-B_like"/>
    <property type="match status" value="1"/>
</dbReference>
<comment type="subcellular location">
    <subcellularLocation>
        <location evidence="2">Secreted</location>
    </subcellularLocation>
</comment>
<evidence type="ECO:0000256" key="8">
    <source>
        <dbReference type="ARBA" id="ARBA00022729"/>
    </source>
</evidence>
<dbReference type="PRINTS" id="PR00765">
    <property type="entry name" value="CRBOXYPTASEA"/>
</dbReference>
<evidence type="ECO:0000256" key="3">
    <source>
        <dbReference type="ARBA" id="ARBA00005988"/>
    </source>
</evidence>
<dbReference type="Proteomes" id="UP000095300">
    <property type="component" value="Unassembled WGS sequence"/>
</dbReference>
<keyword evidence="6" id="KW-0645">Protease</keyword>
<keyword evidence="7" id="KW-0479">Metal-binding</keyword>
<evidence type="ECO:0000256" key="15">
    <source>
        <dbReference type="SAM" id="SignalP"/>
    </source>
</evidence>
<evidence type="ECO:0000256" key="5">
    <source>
        <dbReference type="ARBA" id="ARBA00022645"/>
    </source>
</evidence>
<dbReference type="InterPro" id="IPR036990">
    <property type="entry name" value="M14A-like_propep"/>
</dbReference>
<dbReference type="Gene3D" id="3.40.630.10">
    <property type="entry name" value="Zn peptidases"/>
    <property type="match status" value="1"/>
</dbReference>
<dbReference type="GO" id="GO:0006508">
    <property type="term" value="P:proteolysis"/>
    <property type="evidence" value="ECO:0007669"/>
    <property type="project" value="UniProtKB-KW"/>
</dbReference>
<evidence type="ECO:0000313" key="18">
    <source>
        <dbReference type="Proteomes" id="UP000095300"/>
    </source>
</evidence>
<dbReference type="PROSITE" id="PS52035">
    <property type="entry name" value="PEPTIDASE_M14"/>
    <property type="match status" value="1"/>
</dbReference>
<reference evidence="17" key="1">
    <citation type="submission" date="2020-05" db="UniProtKB">
        <authorList>
            <consortium name="EnsemblMetazoa"/>
        </authorList>
    </citation>
    <scope>IDENTIFICATION</scope>
    <source>
        <strain evidence="17">USDA</strain>
    </source>
</reference>
<dbReference type="GO" id="GO:0004181">
    <property type="term" value="F:metallocarboxypeptidase activity"/>
    <property type="evidence" value="ECO:0007669"/>
    <property type="project" value="InterPro"/>
</dbReference>
<evidence type="ECO:0000256" key="10">
    <source>
        <dbReference type="ARBA" id="ARBA00022833"/>
    </source>
</evidence>
<evidence type="ECO:0000256" key="4">
    <source>
        <dbReference type="ARBA" id="ARBA00022525"/>
    </source>
</evidence>
<keyword evidence="8 15" id="KW-0732">Signal</keyword>